<organism evidence="1 2">
    <name type="scientific">Fasciolopsis buskii</name>
    <dbReference type="NCBI Taxonomy" id="27845"/>
    <lineage>
        <taxon>Eukaryota</taxon>
        <taxon>Metazoa</taxon>
        <taxon>Spiralia</taxon>
        <taxon>Lophotrochozoa</taxon>
        <taxon>Platyhelminthes</taxon>
        <taxon>Trematoda</taxon>
        <taxon>Digenea</taxon>
        <taxon>Plagiorchiida</taxon>
        <taxon>Echinostomata</taxon>
        <taxon>Echinostomatoidea</taxon>
        <taxon>Fasciolidae</taxon>
        <taxon>Fasciolopsis</taxon>
    </lineage>
</organism>
<keyword evidence="2" id="KW-1185">Reference proteome</keyword>
<comment type="caution">
    <text evidence="1">The sequence shown here is derived from an EMBL/GenBank/DDBJ whole genome shotgun (WGS) entry which is preliminary data.</text>
</comment>
<sequence length="26" mass="2981">MTRIQAMDKTLNSLLRCLAGTRETEK</sequence>
<evidence type="ECO:0000313" key="2">
    <source>
        <dbReference type="Proteomes" id="UP000728185"/>
    </source>
</evidence>
<dbReference type="Proteomes" id="UP000728185">
    <property type="component" value="Unassembled WGS sequence"/>
</dbReference>
<accession>A0A8E0RY00</accession>
<reference evidence="1" key="1">
    <citation type="submission" date="2019-05" db="EMBL/GenBank/DDBJ databases">
        <title>Annotation for the trematode Fasciolopsis buski.</title>
        <authorList>
            <person name="Choi Y.-J."/>
        </authorList>
    </citation>
    <scope>NUCLEOTIDE SEQUENCE</scope>
    <source>
        <strain evidence="1">HT</strain>
        <tissue evidence="1">Whole worm</tissue>
    </source>
</reference>
<evidence type="ECO:0000313" key="1">
    <source>
        <dbReference type="EMBL" id="KAA0195951.1"/>
    </source>
</evidence>
<dbReference type="AlphaFoldDB" id="A0A8E0RY00"/>
<feature type="non-terminal residue" evidence="1">
    <location>
        <position position="26"/>
    </location>
</feature>
<gene>
    <name evidence="1" type="ORF">FBUS_11837</name>
</gene>
<proteinExistence type="predicted"/>
<dbReference type="EMBL" id="LUCM01003325">
    <property type="protein sequence ID" value="KAA0195951.1"/>
    <property type="molecule type" value="Genomic_DNA"/>
</dbReference>
<protein>
    <submittedName>
        <fullName evidence="1">Uncharacterized protein</fullName>
    </submittedName>
</protein>
<name>A0A8E0RY00_9TREM</name>